<dbReference type="CDD" id="cd00092">
    <property type="entry name" value="HTH_CRP"/>
    <property type="match status" value="1"/>
</dbReference>
<dbReference type="AlphaFoldDB" id="A0A1I1L2M6"/>
<dbReference type="InterPro" id="IPR043129">
    <property type="entry name" value="ATPase_NBD"/>
</dbReference>
<dbReference type="SUPFAM" id="SSF53067">
    <property type="entry name" value="Actin-like ATPase domain"/>
    <property type="match status" value="1"/>
</dbReference>
<dbReference type="STRING" id="441112.SAMN04488094_107195"/>
<dbReference type="Pfam" id="PF00480">
    <property type="entry name" value="ROK"/>
    <property type="match status" value="1"/>
</dbReference>
<dbReference type="Proteomes" id="UP000198728">
    <property type="component" value="Unassembled WGS sequence"/>
</dbReference>
<dbReference type="CDD" id="cd23763">
    <property type="entry name" value="ASKHA_ATPase_ROK"/>
    <property type="match status" value="1"/>
</dbReference>
<evidence type="ECO:0000313" key="3">
    <source>
        <dbReference type="EMBL" id="SFC67289.1"/>
    </source>
</evidence>
<gene>
    <name evidence="3" type="ORF">SAMN04488094_107195</name>
</gene>
<accession>A0A1I1L2M6</accession>
<sequence>MPADAEETTASRSWHRVRGSNQSDMRAHNERLVLSLLRRNGQLAKAEIARLTGLSAQTISVIMRALEADGLIARGEPRRGRVGQPSVPMHLAPGGAYFLGLKVGRRSLQLVLVDFLGKVLGQVHETHRVPTPSGTLDFVRQAVPDLLAKLGEADRERVAGLGIGMPFYLWDWAEPIGVPESEMAVWRDTDLRADIAAEVPFPVFMENDASAACSAEIVFGAPARPDGLRDFVYAYIGYFAGGGLVLNGRLITGRKGNAGALGSMPVPAEGGGSVQLLDVASLSALEALLVARGLDARAMWESPVDWAIDPGVLALWTARAAAGLAHVAASGAALLDLEALVIDGWMPDRLRATLIEQTQAALSRIDLSGATPPEVVEGTIGPGARALGAASLPLSMRYLVEPGTLGTQG</sequence>
<protein>
    <submittedName>
        <fullName evidence="3">Sugar kinase of the NBD/HSP70 family, may contain an N-terminal HTH domain</fullName>
    </submittedName>
</protein>
<dbReference type="Pfam" id="PF13412">
    <property type="entry name" value="HTH_24"/>
    <property type="match status" value="1"/>
</dbReference>
<dbReference type="EMBL" id="FOLG01000007">
    <property type="protein sequence ID" value="SFC67289.1"/>
    <property type="molecule type" value="Genomic_DNA"/>
</dbReference>
<dbReference type="InterPro" id="IPR000600">
    <property type="entry name" value="ROK"/>
</dbReference>
<evidence type="ECO:0000256" key="2">
    <source>
        <dbReference type="SAM" id="MobiDB-lite"/>
    </source>
</evidence>
<keyword evidence="3" id="KW-0418">Kinase</keyword>
<keyword evidence="4" id="KW-1185">Reference proteome</keyword>
<name>A0A1I1L2M6_9RHOB</name>
<evidence type="ECO:0000256" key="1">
    <source>
        <dbReference type="ARBA" id="ARBA00006479"/>
    </source>
</evidence>
<dbReference type="PANTHER" id="PTHR18964:SF149">
    <property type="entry name" value="BIFUNCTIONAL UDP-N-ACETYLGLUCOSAMINE 2-EPIMERASE_N-ACETYLMANNOSAMINE KINASE"/>
    <property type="match status" value="1"/>
</dbReference>
<feature type="region of interest" description="Disordered" evidence="2">
    <location>
        <begin position="1"/>
        <end position="23"/>
    </location>
</feature>
<dbReference type="SUPFAM" id="SSF46785">
    <property type="entry name" value="Winged helix' DNA-binding domain"/>
    <property type="match status" value="1"/>
</dbReference>
<dbReference type="PANTHER" id="PTHR18964">
    <property type="entry name" value="ROK (REPRESSOR, ORF, KINASE) FAMILY"/>
    <property type="match status" value="1"/>
</dbReference>
<dbReference type="Gene3D" id="3.30.420.40">
    <property type="match status" value="2"/>
</dbReference>
<dbReference type="Gene3D" id="1.10.10.10">
    <property type="entry name" value="Winged helix-like DNA-binding domain superfamily/Winged helix DNA-binding domain"/>
    <property type="match status" value="1"/>
</dbReference>
<dbReference type="InterPro" id="IPR036390">
    <property type="entry name" value="WH_DNA-bd_sf"/>
</dbReference>
<comment type="similarity">
    <text evidence="1">Belongs to the ROK (NagC/XylR) family.</text>
</comment>
<evidence type="ECO:0000313" key="4">
    <source>
        <dbReference type="Proteomes" id="UP000198728"/>
    </source>
</evidence>
<dbReference type="GO" id="GO:0016301">
    <property type="term" value="F:kinase activity"/>
    <property type="evidence" value="ECO:0007669"/>
    <property type="project" value="UniProtKB-KW"/>
</dbReference>
<reference evidence="3 4" key="1">
    <citation type="submission" date="2016-10" db="EMBL/GenBank/DDBJ databases">
        <authorList>
            <person name="de Groot N.N."/>
        </authorList>
    </citation>
    <scope>NUCLEOTIDE SEQUENCE [LARGE SCALE GENOMIC DNA]</scope>
    <source>
        <strain evidence="3 4">DSM 19548</strain>
    </source>
</reference>
<keyword evidence="3" id="KW-0808">Transferase</keyword>
<proteinExistence type="inferred from homology"/>
<organism evidence="3 4">
    <name type="scientific">Tropicimonas isoalkanivorans</name>
    <dbReference type="NCBI Taxonomy" id="441112"/>
    <lineage>
        <taxon>Bacteria</taxon>
        <taxon>Pseudomonadati</taxon>
        <taxon>Pseudomonadota</taxon>
        <taxon>Alphaproteobacteria</taxon>
        <taxon>Rhodobacterales</taxon>
        <taxon>Roseobacteraceae</taxon>
        <taxon>Tropicimonas</taxon>
    </lineage>
</organism>
<dbReference type="InterPro" id="IPR036388">
    <property type="entry name" value="WH-like_DNA-bd_sf"/>
</dbReference>